<sequence>MGHRDNFTVGRIANFRCEDGKRQTIFMDAKTPGLGVRITEKKSKSFIFETRLHGKTLRITIGDVRAWSLGQAQAEARRLKALTDQGVDPRQQAAERRAAHEAAQANLKRQAITFGDAWAIYLETRTPKWSASHIRAHQVLAALGGEPKKRGIGTRSAGPIASLLSTPLTNLSADLLASWLEREANTRPTAASLSFRLIRAFIRWAEDEPTYKGLVPIGIVNARKVRDALPKNRTREGDCLQREQLPAWFDAVRKIGNPVIAAYLQGLLLTGARREEMAGLRWADIDFQWRTLFIRDKIEGSRTIPLPPYLGSLIAALPRRNEWVFSSLLAKEGRITEPRYAHDQALQEAGLPHITLHGLRRSFSTLAEWCDMPTGVVAQVMGHRPSALAEKHYRRRSIDLLRKWHDILEQWILEQANVEFLPLENNKPKLISGPP</sequence>
<dbReference type="SUPFAM" id="SSF56349">
    <property type="entry name" value="DNA breaking-rejoining enzymes"/>
    <property type="match status" value="1"/>
</dbReference>
<dbReference type="GO" id="GO:0003677">
    <property type="term" value="F:DNA binding"/>
    <property type="evidence" value="ECO:0007669"/>
    <property type="project" value="InterPro"/>
</dbReference>
<dbReference type="RefSeq" id="WP_089400391.1">
    <property type="nucleotide sequence ID" value="NZ_FZOT01000012.1"/>
</dbReference>
<dbReference type="InterPro" id="IPR011010">
    <property type="entry name" value="DNA_brk_join_enz"/>
</dbReference>
<accession>A0A239JE34</accession>
<dbReference type="InterPro" id="IPR050808">
    <property type="entry name" value="Phage_Integrase"/>
</dbReference>
<dbReference type="GO" id="GO:0015074">
    <property type="term" value="P:DNA integration"/>
    <property type="evidence" value="ECO:0007669"/>
    <property type="project" value="UniProtKB-KW"/>
</dbReference>
<evidence type="ECO:0000259" key="4">
    <source>
        <dbReference type="PROSITE" id="PS51898"/>
    </source>
</evidence>
<name>A0A239JE34_9BURK</name>
<dbReference type="Pfam" id="PF00589">
    <property type="entry name" value="Phage_integrase"/>
    <property type="match status" value="1"/>
</dbReference>
<dbReference type="EMBL" id="FZOT01000012">
    <property type="protein sequence ID" value="SNT02964.1"/>
    <property type="molecule type" value="Genomic_DNA"/>
</dbReference>
<dbReference type="GO" id="GO:0006310">
    <property type="term" value="P:DNA recombination"/>
    <property type="evidence" value="ECO:0007669"/>
    <property type="project" value="UniProtKB-KW"/>
</dbReference>
<evidence type="ECO:0000256" key="2">
    <source>
        <dbReference type="ARBA" id="ARBA00022908"/>
    </source>
</evidence>
<evidence type="ECO:0000313" key="6">
    <source>
        <dbReference type="Proteomes" id="UP000198284"/>
    </source>
</evidence>
<comment type="similarity">
    <text evidence="1">Belongs to the 'phage' integrase family.</text>
</comment>
<dbReference type="InterPro" id="IPR025166">
    <property type="entry name" value="Integrase_DNA_bind_dom"/>
</dbReference>
<evidence type="ECO:0000256" key="3">
    <source>
        <dbReference type="ARBA" id="ARBA00023172"/>
    </source>
</evidence>
<dbReference type="PROSITE" id="PS51898">
    <property type="entry name" value="TYR_RECOMBINASE"/>
    <property type="match status" value="1"/>
</dbReference>
<evidence type="ECO:0000256" key="1">
    <source>
        <dbReference type="ARBA" id="ARBA00008857"/>
    </source>
</evidence>
<dbReference type="Gene3D" id="3.30.160.390">
    <property type="entry name" value="Integrase, DNA-binding domain"/>
    <property type="match status" value="1"/>
</dbReference>
<dbReference type="PANTHER" id="PTHR30629:SF6">
    <property type="entry name" value="PROPHAGE INTEGRASE INTA-RELATED"/>
    <property type="match status" value="1"/>
</dbReference>
<gene>
    <name evidence="5" type="ORF">SAMN06265795_11247</name>
</gene>
<dbReference type="AlphaFoldDB" id="A0A239JE34"/>
<proteinExistence type="inferred from homology"/>
<protein>
    <submittedName>
        <fullName evidence="5">Site-specific recombinase XerD</fullName>
    </submittedName>
</protein>
<dbReference type="Proteomes" id="UP000198284">
    <property type="component" value="Unassembled WGS sequence"/>
</dbReference>
<organism evidence="5 6">
    <name type="scientific">Noviherbaspirillum humi</name>
    <dbReference type="NCBI Taxonomy" id="1688639"/>
    <lineage>
        <taxon>Bacteria</taxon>
        <taxon>Pseudomonadati</taxon>
        <taxon>Pseudomonadota</taxon>
        <taxon>Betaproteobacteria</taxon>
        <taxon>Burkholderiales</taxon>
        <taxon>Oxalobacteraceae</taxon>
        <taxon>Noviherbaspirillum</taxon>
    </lineage>
</organism>
<keyword evidence="3" id="KW-0233">DNA recombination</keyword>
<keyword evidence="2" id="KW-0229">DNA integration</keyword>
<dbReference type="InterPro" id="IPR038488">
    <property type="entry name" value="Integrase_DNA-bd_sf"/>
</dbReference>
<feature type="domain" description="Tyr recombinase" evidence="4">
    <location>
        <begin position="235"/>
        <end position="406"/>
    </location>
</feature>
<dbReference type="InterPro" id="IPR002104">
    <property type="entry name" value="Integrase_catalytic"/>
</dbReference>
<reference evidence="5 6" key="1">
    <citation type="submission" date="2017-06" db="EMBL/GenBank/DDBJ databases">
        <authorList>
            <person name="Kim H.J."/>
            <person name="Triplett B.A."/>
        </authorList>
    </citation>
    <scope>NUCLEOTIDE SEQUENCE [LARGE SCALE GENOMIC DNA]</scope>
    <source>
        <strain evidence="5 6">U15</strain>
    </source>
</reference>
<dbReference type="Pfam" id="PF13356">
    <property type="entry name" value="Arm-DNA-bind_3"/>
    <property type="match status" value="1"/>
</dbReference>
<dbReference type="PANTHER" id="PTHR30629">
    <property type="entry name" value="PROPHAGE INTEGRASE"/>
    <property type="match status" value="1"/>
</dbReference>
<dbReference type="OrthoDB" id="8556969at2"/>
<dbReference type="InterPro" id="IPR013762">
    <property type="entry name" value="Integrase-like_cat_sf"/>
</dbReference>
<keyword evidence="6" id="KW-1185">Reference proteome</keyword>
<evidence type="ECO:0000313" key="5">
    <source>
        <dbReference type="EMBL" id="SNT02964.1"/>
    </source>
</evidence>
<dbReference type="Gene3D" id="1.10.443.10">
    <property type="entry name" value="Intergrase catalytic core"/>
    <property type="match status" value="1"/>
</dbReference>